<name>A0A221UWP0_9FLAO</name>
<accession>A0A221UWP0</accession>
<gene>
    <name evidence="1" type="ORF">AREALGSMS7_02329</name>
</gene>
<dbReference type="AlphaFoldDB" id="A0A221UWP0"/>
<evidence type="ECO:0000313" key="1">
    <source>
        <dbReference type="EMBL" id="ASO05777.1"/>
    </source>
</evidence>
<protein>
    <submittedName>
        <fullName evidence="1">Uncharacterized protein</fullName>
    </submittedName>
</protein>
<dbReference type="Proteomes" id="UP000204551">
    <property type="component" value="Chromosome"/>
</dbReference>
<organism evidence="1 2">
    <name type="scientific">Arenibacter algicola</name>
    <dbReference type="NCBI Taxonomy" id="616991"/>
    <lineage>
        <taxon>Bacteria</taxon>
        <taxon>Pseudomonadati</taxon>
        <taxon>Bacteroidota</taxon>
        <taxon>Flavobacteriia</taxon>
        <taxon>Flavobacteriales</taxon>
        <taxon>Flavobacteriaceae</taxon>
        <taxon>Arenibacter</taxon>
    </lineage>
</organism>
<evidence type="ECO:0000313" key="2">
    <source>
        <dbReference type="Proteomes" id="UP000204551"/>
    </source>
</evidence>
<sequence length="53" mass="6035">MVVEFALFMYKTYLKSIIEVNCPDTEMVVHDISSQLILVVAHPVWEAIGFGLH</sequence>
<dbReference type="RefSeq" id="WP_157730777.1">
    <property type="nucleotide sequence ID" value="NZ_CP022515.1"/>
</dbReference>
<dbReference type="KEGG" id="aalg:AREALGSMS7_02329"/>
<proteinExistence type="predicted"/>
<reference evidence="1 2" key="1">
    <citation type="submission" date="2017-07" db="EMBL/GenBank/DDBJ databases">
        <title>Genome Sequence of Arenibacter algicola Strain SMS7 Isolated from a culture of the Diatom Skeletonema marinoi.</title>
        <authorList>
            <person name="Topel M."/>
            <person name="Pinder M.I.M."/>
            <person name="Johansson O.N."/>
            <person name="Kourtchenko O."/>
            <person name="Godhe A."/>
            <person name="Clarke A.K."/>
        </authorList>
    </citation>
    <scope>NUCLEOTIDE SEQUENCE [LARGE SCALE GENOMIC DNA]</scope>
    <source>
        <strain evidence="1 2">SMS7</strain>
    </source>
</reference>
<dbReference type="EMBL" id="CP022515">
    <property type="protein sequence ID" value="ASO05777.1"/>
    <property type="molecule type" value="Genomic_DNA"/>
</dbReference>